<dbReference type="Pfam" id="PF04230">
    <property type="entry name" value="PS_pyruv_trans"/>
    <property type="match status" value="1"/>
</dbReference>
<comment type="caution">
    <text evidence="2">The sequence shown here is derived from an EMBL/GenBank/DDBJ whole genome shotgun (WGS) entry which is preliminary data.</text>
</comment>
<sequence>MRLKYCKLPQGNFGDDLNLELWPALFPDLEAQHPDTWLYGIGTILGGTQPDGPKVVLGSGCGYRGTPQLGSDWRVYWVRGPGTAAKCHLDPALGLGDAAVLWPPLHRTPSPVSGRIGLVPHHKSHDSWDWDALAREAGLYPIDPRQSPQAVADAIASCERVLTESLHGAIFADTLGVPWRALVLARRFNNFKWQDWLDTLGMKLNTVEAHVELKRKLSTGKAIGNRLARFAGSRDERNHLRPVRAATASDVERVRQDLIKIASETGAFVLSDPAARARQLERMREACARFAADHGLQFRRPHPHPNPHAGEGA</sequence>
<evidence type="ECO:0000259" key="1">
    <source>
        <dbReference type="Pfam" id="PF04230"/>
    </source>
</evidence>
<accession>A0ABU1VSJ1</accession>
<proteinExistence type="predicted"/>
<organism evidence="2 3">
    <name type="scientific">Agrilutibacter niabensis</name>
    <dbReference type="NCBI Taxonomy" id="380628"/>
    <lineage>
        <taxon>Bacteria</taxon>
        <taxon>Pseudomonadati</taxon>
        <taxon>Pseudomonadota</taxon>
        <taxon>Gammaproteobacteria</taxon>
        <taxon>Lysobacterales</taxon>
        <taxon>Lysobacteraceae</taxon>
        <taxon>Agrilutibacter</taxon>
    </lineage>
</organism>
<evidence type="ECO:0000313" key="3">
    <source>
        <dbReference type="Proteomes" id="UP001267878"/>
    </source>
</evidence>
<dbReference type="Proteomes" id="UP001267878">
    <property type="component" value="Unassembled WGS sequence"/>
</dbReference>
<dbReference type="EMBL" id="JAVDVW010000002">
    <property type="protein sequence ID" value="MDR7100450.1"/>
    <property type="molecule type" value="Genomic_DNA"/>
</dbReference>
<name>A0ABU1VSJ1_9GAMM</name>
<evidence type="ECO:0000313" key="2">
    <source>
        <dbReference type="EMBL" id="MDR7100450.1"/>
    </source>
</evidence>
<dbReference type="InterPro" id="IPR007345">
    <property type="entry name" value="Polysacch_pyruvyl_Trfase"/>
</dbReference>
<keyword evidence="3" id="KW-1185">Reference proteome</keyword>
<gene>
    <name evidence="2" type="ORF">J2X04_002831</name>
</gene>
<protein>
    <submittedName>
        <fullName evidence="2">Succinoglycan biosynthesis protein ExoV</fullName>
    </submittedName>
</protein>
<dbReference type="RefSeq" id="WP_310055197.1">
    <property type="nucleotide sequence ID" value="NZ_JAVDVW010000002.1"/>
</dbReference>
<reference evidence="2 3" key="1">
    <citation type="submission" date="2023-07" db="EMBL/GenBank/DDBJ databases">
        <title>Sorghum-associated microbial communities from plants grown in Nebraska, USA.</title>
        <authorList>
            <person name="Schachtman D."/>
        </authorList>
    </citation>
    <scope>NUCLEOTIDE SEQUENCE [LARGE SCALE GENOMIC DNA]</scope>
    <source>
        <strain evidence="2 3">BE187</strain>
    </source>
</reference>
<feature type="domain" description="Polysaccharide pyruvyl transferase" evidence="1">
    <location>
        <begin position="115"/>
        <end position="182"/>
    </location>
</feature>